<dbReference type="AlphaFoldDB" id="A0A2I0VV54"/>
<feature type="chain" id="PRO_5014183641" evidence="2">
    <location>
        <begin position="22"/>
        <end position="170"/>
    </location>
</feature>
<evidence type="ECO:0000256" key="1">
    <source>
        <dbReference type="ARBA" id="ARBA00022729"/>
    </source>
</evidence>
<keyword evidence="4" id="KW-1185">Reference proteome</keyword>
<organism evidence="3 4">
    <name type="scientific">Dendrobium catenatum</name>
    <dbReference type="NCBI Taxonomy" id="906689"/>
    <lineage>
        <taxon>Eukaryota</taxon>
        <taxon>Viridiplantae</taxon>
        <taxon>Streptophyta</taxon>
        <taxon>Embryophyta</taxon>
        <taxon>Tracheophyta</taxon>
        <taxon>Spermatophyta</taxon>
        <taxon>Magnoliopsida</taxon>
        <taxon>Liliopsida</taxon>
        <taxon>Asparagales</taxon>
        <taxon>Orchidaceae</taxon>
        <taxon>Epidendroideae</taxon>
        <taxon>Malaxideae</taxon>
        <taxon>Dendrobiinae</taxon>
        <taxon>Dendrobium</taxon>
    </lineage>
</organism>
<dbReference type="EMBL" id="KZ503211">
    <property type="protein sequence ID" value="PKU67287.1"/>
    <property type="molecule type" value="Genomic_DNA"/>
</dbReference>
<feature type="signal peptide" evidence="2">
    <location>
        <begin position="1"/>
        <end position="21"/>
    </location>
</feature>
<keyword evidence="1 2" id="KW-0732">Signal</keyword>
<dbReference type="PANTHER" id="PTHR33470:SF29">
    <property type="entry name" value="POLLEN OLE E 1 ALLERGEN AND EXTENSIN FAMILY PROTEIN"/>
    <property type="match status" value="1"/>
</dbReference>
<protein>
    <submittedName>
        <fullName evidence="3">Pistil-specific extensin-like protein</fullName>
    </submittedName>
</protein>
<evidence type="ECO:0000313" key="4">
    <source>
        <dbReference type="Proteomes" id="UP000233837"/>
    </source>
</evidence>
<dbReference type="Proteomes" id="UP000233837">
    <property type="component" value="Unassembled WGS sequence"/>
</dbReference>
<gene>
    <name evidence="3" type="ORF">MA16_Dca021239</name>
</gene>
<dbReference type="GO" id="GO:0071944">
    <property type="term" value="C:cell periphery"/>
    <property type="evidence" value="ECO:0007669"/>
    <property type="project" value="TreeGrafter"/>
</dbReference>
<reference evidence="3 4" key="2">
    <citation type="journal article" date="2017" name="Nature">
        <title>The Apostasia genome and the evolution of orchids.</title>
        <authorList>
            <person name="Zhang G.Q."/>
            <person name="Liu K.W."/>
            <person name="Li Z."/>
            <person name="Lohaus R."/>
            <person name="Hsiao Y.Y."/>
            <person name="Niu S.C."/>
            <person name="Wang J.Y."/>
            <person name="Lin Y.C."/>
            <person name="Xu Q."/>
            <person name="Chen L.J."/>
            <person name="Yoshida K."/>
            <person name="Fujiwara S."/>
            <person name="Wang Z.W."/>
            <person name="Zhang Y.Q."/>
            <person name="Mitsuda N."/>
            <person name="Wang M."/>
            <person name="Liu G.H."/>
            <person name="Pecoraro L."/>
            <person name="Huang H.X."/>
            <person name="Xiao X.J."/>
            <person name="Lin M."/>
            <person name="Wu X.Y."/>
            <person name="Wu W.L."/>
            <person name="Chen Y.Y."/>
            <person name="Chang S.B."/>
            <person name="Sakamoto S."/>
            <person name="Ohme-Takagi M."/>
            <person name="Yagi M."/>
            <person name="Zeng S.J."/>
            <person name="Shen C.Y."/>
            <person name="Yeh C.M."/>
            <person name="Luo Y.B."/>
            <person name="Tsai W.C."/>
            <person name="Van de Peer Y."/>
            <person name="Liu Z.J."/>
        </authorList>
    </citation>
    <scope>NUCLEOTIDE SEQUENCE [LARGE SCALE GENOMIC DNA]</scope>
    <source>
        <tissue evidence="3">The whole plant</tissue>
    </source>
</reference>
<dbReference type="PANTHER" id="PTHR33470">
    <property type="entry name" value="OS01G0164075 PROTEIN"/>
    <property type="match status" value="1"/>
</dbReference>
<dbReference type="Pfam" id="PF01190">
    <property type="entry name" value="Pollen_Ole_e_1"/>
    <property type="match status" value="1"/>
</dbReference>
<evidence type="ECO:0000256" key="2">
    <source>
        <dbReference type="SAM" id="SignalP"/>
    </source>
</evidence>
<reference evidence="3 4" key="1">
    <citation type="journal article" date="2016" name="Sci. Rep.">
        <title>The Dendrobium catenatum Lindl. genome sequence provides insights into polysaccharide synthase, floral development and adaptive evolution.</title>
        <authorList>
            <person name="Zhang G.Q."/>
            <person name="Xu Q."/>
            <person name="Bian C."/>
            <person name="Tsai W.C."/>
            <person name="Yeh C.M."/>
            <person name="Liu K.W."/>
            <person name="Yoshida K."/>
            <person name="Zhang L.S."/>
            <person name="Chang S.B."/>
            <person name="Chen F."/>
            <person name="Shi Y."/>
            <person name="Su Y.Y."/>
            <person name="Zhang Y.Q."/>
            <person name="Chen L.J."/>
            <person name="Yin Y."/>
            <person name="Lin M."/>
            <person name="Huang H."/>
            <person name="Deng H."/>
            <person name="Wang Z.W."/>
            <person name="Zhu S.L."/>
            <person name="Zhao X."/>
            <person name="Deng C."/>
            <person name="Niu S.C."/>
            <person name="Huang J."/>
            <person name="Wang M."/>
            <person name="Liu G.H."/>
            <person name="Yang H.J."/>
            <person name="Xiao X.J."/>
            <person name="Hsiao Y.Y."/>
            <person name="Wu W.L."/>
            <person name="Chen Y.Y."/>
            <person name="Mitsuda N."/>
            <person name="Ohme-Takagi M."/>
            <person name="Luo Y.B."/>
            <person name="Van de Peer Y."/>
            <person name="Liu Z.J."/>
        </authorList>
    </citation>
    <scope>NUCLEOTIDE SEQUENCE [LARGE SCALE GENOMIC DNA]</scope>
    <source>
        <tissue evidence="3">The whole plant</tissue>
    </source>
</reference>
<accession>A0A2I0VV54</accession>
<proteinExistence type="predicted"/>
<sequence>MASAWLGAIMALFAFAVVASASGELWKTEDLKNVHIAGKVLCQDCSQGWNYWAHAAIPLKGSKVAVTCIDARRRVVYYGSDETDDKGNFDLPVELHRHSGNPAKNVRPEGCSVRLVSSPDAACNVMTNFGGGRSGVGLVRPSHVYPGRVKYTVGPFFFTSPMCEEPDTNE</sequence>
<dbReference type="STRING" id="906689.A0A2I0VV54"/>
<name>A0A2I0VV54_9ASPA</name>
<dbReference type="OrthoDB" id="747559at2759"/>
<evidence type="ECO:0000313" key="3">
    <source>
        <dbReference type="EMBL" id="PKU67287.1"/>
    </source>
</evidence>